<dbReference type="AlphaFoldDB" id="A0A194VP04"/>
<accession>A0A194VP04</accession>
<sequence>MASPLHHVGPGLPRHQYRRGPFTPPAGSAIPLQPRLHACPAICVTTCGIYAYAARDSREYSPRSALAATTPLAGHGALDLACDGPDQHHAVRAGGLVGIGIRGGSIGFRAGAGGVLGVVTHGPLCVPCGRRGSGLDGNPAGSRCIGAFAALGSFICSRRSFAPS</sequence>
<gene>
    <name evidence="2" type="ORF">VM1G_11334</name>
</gene>
<feature type="region of interest" description="Disordered" evidence="1">
    <location>
        <begin position="1"/>
        <end position="26"/>
    </location>
</feature>
<reference evidence="2" key="1">
    <citation type="submission" date="2014-12" db="EMBL/GenBank/DDBJ databases">
        <title>Genome Sequence of Valsa Canker Pathogens Uncovers a Specific Adaption of Colonization on Woody Bark.</title>
        <authorList>
            <person name="Yin Z."/>
            <person name="Liu H."/>
            <person name="Gao X."/>
            <person name="Li Z."/>
            <person name="Song N."/>
            <person name="Ke X."/>
            <person name="Dai Q."/>
            <person name="Wu Y."/>
            <person name="Sun Y."/>
            <person name="Xu J.-R."/>
            <person name="Kang Z.K."/>
            <person name="Wang L."/>
            <person name="Huang L."/>
        </authorList>
    </citation>
    <scope>NUCLEOTIDE SEQUENCE [LARGE SCALE GENOMIC DNA]</scope>
    <source>
        <strain evidence="2">03-8</strain>
    </source>
</reference>
<protein>
    <submittedName>
        <fullName evidence="2">Uncharacterized protein</fullName>
    </submittedName>
</protein>
<name>A0A194VP04_CYTMA</name>
<proteinExistence type="predicted"/>
<organism evidence="2 3">
    <name type="scientific">Cytospora mali</name>
    <name type="common">Apple Valsa canker fungus</name>
    <name type="synonym">Valsa mali</name>
    <dbReference type="NCBI Taxonomy" id="578113"/>
    <lineage>
        <taxon>Eukaryota</taxon>
        <taxon>Fungi</taxon>
        <taxon>Dikarya</taxon>
        <taxon>Ascomycota</taxon>
        <taxon>Pezizomycotina</taxon>
        <taxon>Sordariomycetes</taxon>
        <taxon>Sordariomycetidae</taxon>
        <taxon>Diaporthales</taxon>
        <taxon>Cytosporaceae</taxon>
        <taxon>Cytospora</taxon>
    </lineage>
</organism>
<keyword evidence="3" id="KW-1185">Reference proteome</keyword>
<dbReference type="Proteomes" id="UP000078559">
    <property type="component" value="Chromosome 1"/>
</dbReference>
<evidence type="ECO:0000256" key="1">
    <source>
        <dbReference type="SAM" id="MobiDB-lite"/>
    </source>
</evidence>
<evidence type="ECO:0000313" key="3">
    <source>
        <dbReference type="Proteomes" id="UP000078559"/>
    </source>
</evidence>
<evidence type="ECO:0000313" key="2">
    <source>
        <dbReference type="EMBL" id="KUI65703.1"/>
    </source>
</evidence>
<dbReference type="EMBL" id="CM003098">
    <property type="protein sequence ID" value="KUI65703.1"/>
    <property type="molecule type" value="Genomic_DNA"/>
</dbReference>